<dbReference type="EMBL" id="CAVP010061430">
    <property type="protein sequence ID" value="CDL96754.1"/>
    <property type="molecule type" value="Genomic_DNA"/>
</dbReference>
<protein>
    <submittedName>
        <fullName evidence="2">Uncharacterized protein</fullName>
    </submittedName>
</protein>
<comment type="caution">
    <text evidence="2">The sequence shown here is derived from an EMBL/GenBank/DDBJ whole genome shotgun (WGS) entry which is preliminary data.</text>
</comment>
<reference evidence="2" key="1">
    <citation type="submission" date="2013-03" db="EMBL/GenBank/DDBJ databases">
        <authorList>
            <person name="Aslett M."/>
        </authorList>
    </citation>
    <scope>NUCLEOTIDE SEQUENCE [LARGE SCALE GENOMIC DNA]</scope>
    <source>
        <strain evidence="2">ISE/inbred ISE</strain>
    </source>
</reference>
<gene>
    <name evidence="2" type="ORF">HCOI_01960400</name>
</gene>
<organism evidence="2">
    <name type="scientific">Haemonchus contortus</name>
    <name type="common">Barber pole worm</name>
    <dbReference type="NCBI Taxonomy" id="6289"/>
    <lineage>
        <taxon>Eukaryota</taxon>
        <taxon>Metazoa</taxon>
        <taxon>Ecdysozoa</taxon>
        <taxon>Nematoda</taxon>
        <taxon>Chromadorea</taxon>
        <taxon>Rhabditida</taxon>
        <taxon>Rhabditina</taxon>
        <taxon>Rhabditomorpha</taxon>
        <taxon>Strongyloidea</taxon>
        <taxon>Trichostrongylidae</taxon>
        <taxon>Haemonchus</taxon>
    </lineage>
</organism>
<evidence type="ECO:0000313" key="2">
    <source>
        <dbReference type="EMBL" id="CDL96754.1"/>
    </source>
</evidence>
<name>W6NM90_HAECO</name>
<accession>W6NM90</accession>
<reference evidence="2" key="2">
    <citation type="submission" date="2013-05" db="EMBL/GenBank/DDBJ databases">
        <title>The genome and transcriptome of Haemonchus contortus: a key model parasite for drug and vaccine discovery.</title>
        <authorList>
            <person name="Laing R."/>
            <person name="Kikuchi T."/>
            <person name="Martinelli A."/>
            <person name="Tsai I.J."/>
            <person name="Beech R.N."/>
            <person name="Redman E."/>
            <person name="Holroyd N."/>
            <person name="Bartley D.J."/>
            <person name="Beasley H."/>
            <person name="Britton C."/>
            <person name="Curran D."/>
            <person name="Devaney E."/>
            <person name="Gilabert A."/>
            <person name="Jackson F."/>
            <person name="Hunt M."/>
            <person name="Johnston S."/>
            <person name="Kryukov I."/>
            <person name="Li K."/>
            <person name="Morrison A.A."/>
            <person name="Reid A.J."/>
            <person name="Sargison N."/>
            <person name="Saunders G."/>
            <person name="Wasmuth J.D."/>
            <person name="Wolstenholme A."/>
            <person name="Berriman M."/>
            <person name="Gilleard J.S."/>
            <person name="Cotton J.A."/>
        </authorList>
    </citation>
    <scope>NUCLEOTIDE SEQUENCE [LARGE SCALE GENOMIC DNA]</scope>
    <source>
        <strain evidence="2">ISE/inbred ISE</strain>
    </source>
</reference>
<feature type="compositionally biased region" description="Basic and acidic residues" evidence="1">
    <location>
        <begin position="38"/>
        <end position="52"/>
    </location>
</feature>
<feature type="region of interest" description="Disordered" evidence="1">
    <location>
        <begin position="38"/>
        <end position="66"/>
    </location>
</feature>
<sequence>MSRSSSVVTAVTRWSVARLVLEKLMIYLLVLQKQVIHPSRDDDTAQKAEHILSAESIPAPTTYSNS</sequence>
<proteinExistence type="predicted"/>
<dbReference type="AlphaFoldDB" id="W6NM90"/>
<evidence type="ECO:0000256" key="1">
    <source>
        <dbReference type="SAM" id="MobiDB-lite"/>
    </source>
</evidence>